<keyword evidence="3" id="KW-1185">Reference proteome</keyword>
<accession>A0A2Z2HQC4</accession>
<evidence type="ECO:0000259" key="1">
    <source>
        <dbReference type="Pfam" id="PF01636"/>
    </source>
</evidence>
<dbReference type="Gene3D" id="3.90.1200.10">
    <property type="match status" value="1"/>
</dbReference>
<dbReference type="InterPro" id="IPR011009">
    <property type="entry name" value="Kinase-like_dom_sf"/>
</dbReference>
<dbReference type="PANTHER" id="PTHR21310">
    <property type="entry name" value="AMINOGLYCOSIDE PHOSPHOTRANSFERASE-RELATED-RELATED"/>
    <property type="match status" value="1"/>
</dbReference>
<dbReference type="KEGG" id="naj:B1756_05725"/>
<evidence type="ECO:0000313" key="2">
    <source>
        <dbReference type="EMBL" id="ARS89291.1"/>
    </source>
</evidence>
<dbReference type="InterPro" id="IPR051678">
    <property type="entry name" value="AGP_Transferase"/>
</dbReference>
<dbReference type="GeneID" id="32893557"/>
<organism evidence="2 3">
    <name type="scientific">Natrarchaeobaculum aegyptiacum</name>
    <dbReference type="NCBI Taxonomy" id="745377"/>
    <lineage>
        <taxon>Archaea</taxon>
        <taxon>Methanobacteriati</taxon>
        <taxon>Methanobacteriota</taxon>
        <taxon>Stenosarchaea group</taxon>
        <taxon>Halobacteria</taxon>
        <taxon>Halobacteriales</taxon>
        <taxon>Natrialbaceae</taxon>
        <taxon>Natrarchaeobaculum</taxon>
    </lineage>
</organism>
<dbReference type="SUPFAM" id="SSF56112">
    <property type="entry name" value="Protein kinase-like (PK-like)"/>
    <property type="match status" value="1"/>
</dbReference>
<dbReference type="InterPro" id="IPR002575">
    <property type="entry name" value="Aminoglycoside_PTrfase"/>
</dbReference>
<protein>
    <recommendedName>
        <fullName evidence="1">Aminoglycoside phosphotransferase domain-containing protein</fullName>
    </recommendedName>
</protein>
<dbReference type="OrthoDB" id="350437at2157"/>
<dbReference type="Pfam" id="PF01636">
    <property type="entry name" value="APH"/>
    <property type="match status" value="1"/>
</dbReference>
<sequence>MRTSDAVDHLPEHVRRLVAEVLETSINSWCRPTTGSVSETYLLELAGEPSHVVCKLDGASVWTGAVVEPAIRRLVAEGTTLPVPAVLASGRFAPRNTDGELGSPAETTSQRSWALYEFAAGETPSAERELLSQSTRRRLVADAGSTLGQLHAWSRAELEFDRTGGLERAPDHPTGLRVCDPTPPSAVDALVPVVRTLSGRSGGQPVLCHGDYQPDNLLVDPDGSVTAVLDWGNAHVAPAEYAVARAEVRFVESDRSRSADERSQLRETFREAYREETRLEPGYADRAPLYRGLWLVQSGLNLATVARTARGRTQLRRQLSTWWGS</sequence>
<gene>
    <name evidence="2" type="ORF">B1756_05725</name>
</gene>
<dbReference type="RefSeq" id="WP_086887673.1">
    <property type="nucleotide sequence ID" value="NZ_CP019893.1"/>
</dbReference>
<reference evidence="3" key="1">
    <citation type="submission" date="2017-02" db="EMBL/GenBank/DDBJ databases">
        <title>Natronthermophilus aegyptiacus gen. nov.,sp. nov., an aerobic, extremely halophilic alkalithermophilic archaeon isolated from the athalassohaline Wadi An Natrun, Egypt.</title>
        <authorList>
            <person name="Zhao B."/>
        </authorList>
    </citation>
    <scope>NUCLEOTIDE SEQUENCE [LARGE SCALE GENOMIC DNA]</scope>
    <source>
        <strain evidence="3">JW/NM-HA 15</strain>
    </source>
</reference>
<dbReference type="EMBL" id="CP019893">
    <property type="protein sequence ID" value="ARS89291.1"/>
    <property type="molecule type" value="Genomic_DNA"/>
</dbReference>
<proteinExistence type="predicted"/>
<name>A0A2Z2HQC4_9EURY</name>
<dbReference type="AlphaFoldDB" id="A0A2Z2HQC4"/>
<feature type="domain" description="Aminoglycoside phosphotransferase" evidence="1">
    <location>
        <begin position="72"/>
        <end position="274"/>
    </location>
</feature>
<evidence type="ECO:0000313" key="3">
    <source>
        <dbReference type="Proteomes" id="UP000250088"/>
    </source>
</evidence>
<dbReference type="Proteomes" id="UP000250088">
    <property type="component" value="Chromosome"/>
</dbReference>